<organism evidence="2 3">
    <name type="scientific">Extremus antarcticus</name>
    <dbReference type="NCBI Taxonomy" id="702011"/>
    <lineage>
        <taxon>Eukaryota</taxon>
        <taxon>Fungi</taxon>
        <taxon>Dikarya</taxon>
        <taxon>Ascomycota</taxon>
        <taxon>Pezizomycotina</taxon>
        <taxon>Dothideomycetes</taxon>
        <taxon>Dothideomycetidae</taxon>
        <taxon>Mycosphaerellales</taxon>
        <taxon>Extremaceae</taxon>
        <taxon>Extremus</taxon>
    </lineage>
</organism>
<protein>
    <recommendedName>
        <fullName evidence="1">N-acetyltransferase domain-containing protein</fullName>
    </recommendedName>
</protein>
<reference evidence="2" key="1">
    <citation type="submission" date="2023-04" db="EMBL/GenBank/DDBJ databases">
        <title>Black Yeasts Isolated from many extreme environments.</title>
        <authorList>
            <person name="Coleine C."/>
            <person name="Stajich J.E."/>
            <person name="Selbmann L."/>
        </authorList>
    </citation>
    <scope>NUCLEOTIDE SEQUENCE</scope>
    <source>
        <strain evidence="2">CCFEE 5312</strain>
    </source>
</reference>
<dbReference type="Proteomes" id="UP001271007">
    <property type="component" value="Unassembled WGS sequence"/>
</dbReference>
<gene>
    <name evidence="2" type="ORF">LTR09_009127</name>
</gene>
<dbReference type="AlphaFoldDB" id="A0AAJ0DGH1"/>
<comment type="caution">
    <text evidence="2">The sequence shown here is derived from an EMBL/GenBank/DDBJ whole genome shotgun (WGS) entry which is preliminary data.</text>
</comment>
<evidence type="ECO:0000313" key="2">
    <source>
        <dbReference type="EMBL" id="KAK3049705.1"/>
    </source>
</evidence>
<dbReference type="InterPro" id="IPR000182">
    <property type="entry name" value="GNAT_dom"/>
</dbReference>
<dbReference type="CDD" id="cd04301">
    <property type="entry name" value="NAT_SF"/>
    <property type="match status" value="1"/>
</dbReference>
<dbReference type="GO" id="GO:0016747">
    <property type="term" value="F:acyltransferase activity, transferring groups other than amino-acyl groups"/>
    <property type="evidence" value="ECO:0007669"/>
    <property type="project" value="InterPro"/>
</dbReference>
<dbReference type="SUPFAM" id="SSF55729">
    <property type="entry name" value="Acyl-CoA N-acyltransferases (Nat)"/>
    <property type="match status" value="1"/>
</dbReference>
<proteinExistence type="predicted"/>
<accession>A0AAJ0DGH1</accession>
<evidence type="ECO:0000259" key="1">
    <source>
        <dbReference type="Pfam" id="PF00583"/>
    </source>
</evidence>
<dbReference type="InterPro" id="IPR016181">
    <property type="entry name" value="Acyl_CoA_acyltransferase"/>
</dbReference>
<feature type="domain" description="N-acetyltransferase" evidence="1">
    <location>
        <begin position="129"/>
        <end position="168"/>
    </location>
</feature>
<dbReference type="Gene3D" id="3.40.630.30">
    <property type="match status" value="1"/>
</dbReference>
<evidence type="ECO:0000313" key="3">
    <source>
        <dbReference type="Proteomes" id="UP001271007"/>
    </source>
</evidence>
<dbReference type="EMBL" id="JAWDJX010000038">
    <property type="protein sequence ID" value="KAK3049705.1"/>
    <property type="molecule type" value="Genomic_DNA"/>
</dbReference>
<name>A0AAJ0DGH1_9PEZI</name>
<sequence>MASTSAKYTAKVVAPASLSSQPWWPHLNAVVNESYSNKDHSVFPPTWARLDPDPVQGAKGLADELGARGLFVVIFDEEGSPVACSGTLPFRGDNWINDAFKKSDAELANGAVTETSESATPSASSTSIPDWETCCFCVHPSQRGRGLAYRLVDELSAVIKSTGAKRLISNFSIEETGPFWSKLGFDVIPGAGGKLPKGFQTNRRKEGLRAGIHFGMGAKVL</sequence>
<keyword evidence="3" id="KW-1185">Reference proteome</keyword>
<dbReference type="Pfam" id="PF00583">
    <property type="entry name" value="Acetyltransf_1"/>
    <property type="match status" value="1"/>
</dbReference>